<dbReference type="UniPathway" id="UPA00053">
    <property type="reaction ID" value="UER00090"/>
</dbReference>
<evidence type="ECO:0000256" key="7">
    <source>
        <dbReference type="ARBA" id="ARBA00022827"/>
    </source>
</evidence>
<dbReference type="GO" id="GO:0010181">
    <property type="term" value="F:FMN binding"/>
    <property type="evidence" value="ECO:0007669"/>
    <property type="project" value="TreeGrafter"/>
</dbReference>
<dbReference type="PROSITE" id="PS00788">
    <property type="entry name" value="CHORISMATE_SYNTHASE_2"/>
    <property type="match status" value="1"/>
</dbReference>
<keyword evidence="5 11" id="KW-0285">Flavoprotein</keyword>
<comment type="pathway">
    <text evidence="1 11 12">Metabolic intermediate biosynthesis; chorismate biosynthesis; chorismate from D-erythrose 4-phosphate and phosphoenolpyruvate: step 7/7.</text>
</comment>
<keyword evidence="4 11" id="KW-0028">Amino-acid biosynthesis</keyword>
<evidence type="ECO:0000256" key="10">
    <source>
        <dbReference type="ARBA" id="ARBA00023239"/>
    </source>
</evidence>
<comment type="cofactor">
    <cofactor evidence="11 12">
        <name>FMNH2</name>
        <dbReference type="ChEBI" id="CHEBI:57618"/>
    </cofactor>
    <text evidence="11 12">Reduced FMN (FMNH(2)).</text>
</comment>
<comment type="caution">
    <text evidence="11">Lacks conserved residue(s) required for the propagation of feature annotation.</text>
</comment>
<accession>A0A3G1B497</accession>
<feature type="binding site" evidence="11">
    <location>
        <position position="48"/>
    </location>
    <ligand>
        <name>NADP(+)</name>
        <dbReference type="ChEBI" id="CHEBI:58349"/>
    </ligand>
</feature>
<evidence type="ECO:0000256" key="6">
    <source>
        <dbReference type="ARBA" id="ARBA00022643"/>
    </source>
</evidence>
<evidence type="ECO:0000256" key="9">
    <source>
        <dbReference type="ARBA" id="ARBA00023141"/>
    </source>
</evidence>
<feature type="binding site" evidence="11">
    <location>
        <begin position="126"/>
        <end position="128"/>
    </location>
    <ligand>
        <name>FMN</name>
        <dbReference type="ChEBI" id="CHEBI:58210"/>
    </ligand>
</feature>
<keyword evidence="8 11" id="KW-0521">NADP</keyword>
<comment type="similarity">
    <text evidence="2 11 12">Belongs to the chorismate synthase family.</text>
</comment>
<dbReference type="InterPro" id="IPR020541">
    <property type="entry name" value="Chorismate_synthase_CS"/>
</dbReference>
<evidence type="ECO:0000313" key="13">
    <source>
        <dbReference type="EMBL" id="AJZ75568.1"/>
    </source>
</evidence>
<dbReference type="GO" id="GO:0004107">
    <property type="term" value="F:chorismate synthase activity"/>
    <property type="evidence" value="ECO:0007669"/>
    <property type="project" value="UniProtKB-UniRule"/>
</dbReference>
<feature type="binding site" evidence="11">
    <location>
        <position position="329"/>
    </location>
    <ligand>
        <name>FMN</name>
        <dbReference type="ChEBI" id="CHEBI:58210"/>
    </ligand>
</feature>
<dbReference type="HAMAP" id="MF_00300">
    <property type="entry name" value="Chorismate_synth"/>
    <property type="match status" value="1"/>
</dbReference>
<dbReference type="EC" id="4.2.3.5" evidence="3 11"/>
<dbReference type="OrthoDB" id="33049at2157"/>
<keyword evidence="14" id="KW-1185">Reference proteome</keyword>
<dbReference type="PANTHER" id="PTHR21085">
    <property type="entry name" value="CHORISMATE SYNTHASE"/>
    <property type="match status" value="1"/>
</dbReference>
<dbReference type="KEGG" id="tah:SU86_003350"/>
<comment type="catalytic activity">
    <reaction evidence="11 12">
        <text>5-O-(1-carboxyvinyl)-3-phosphoshikimate = chorismate + phosphate</text>
        <dbReference type="Rhea" id="RHEA:21020"/>
        <dbReference type="ChEBI" id="CHEBI:29748"/>
        <dbReference type="ChEBI" id="CHEBI:43474"/>
        <dbReference type="ChEBI" id="CHEBI:57701"/>
        <dbReference type="EC" id="4.2.3.5"/>
    </reaction>
</comment>
<dbReference type="STRING" id="1603555.SU86_003350"/>
<dbReference type="NCBIfam" id="NF003793">
    <property type="entry name" value="PRK05382.1"/>
    <property type="match status" value="1"/>
</dbReference>
<evidence type="ECO:0000256" key="2">
    <source>
        <dbReference type="ARBA" id="ARBA00008014"/>
    </source>
</evidence>
<dbReference type="GO" id="GO:0008652">
    <property type="term" value="P:amino acid biosynthetic process"/>
    <property type="evidence" value="ECO:0007669"/>
    <property type="project" value="UniProtKB-KW"/>
</dbReference>
<dbReference type="CDD" id="cd07304">
    <property type="entry name" value="Chorismate_synthase"/>
    <property type="match status" value="1"/>
</dbReference>
<evidence type="ECO:0000256" key="4">
    <source>
        <dbReference type="ARBA" id="ARBA00022605"/>
    </source>
</evidence>
<dbReference type="PROSITE" id="PS00787">
    <property type="entry name" value="CHORISMATE_SYNTHASE_1"/>
    <property type="match status" value="1"/>
</dbReference>
<dbReference type="Pfam" id="PF01264">
    <property type="entry name" value="Chorismate_synt"/>
    <property type="match status" value="1"/>
</dbReference>
<feature type="binding site" evidence="11">
    <location>
        <begin position="302"/>
        <end position="306"/>
    </location>
    <ligand>
        <name>FMN</name>
        <dbReference type="ChEBI" id="CHEBI:58210"/>
    </ligand>
</feature>
<dbReference type="InterPro" id="IPR035904">
    <property type="entry name" value="Chorismate_synth_AroC_sf"/>
</dbReference>
<name>A0A3G1B497_9ARCH</name>
<dbReference type="NCBIfam" id="TIGR00033">
    <property type="entry name" value="aroC"/>
    <property type="match status" value="1"/>
</dbReference>
<dbReference type="EMBL" id="CP011097">
    <property type="protein sequence ID" value="AJZ75568.1"/>
    <property type="molecule type" value="Genomic_DNA"/>
</dbReference>
<dbReference type="Proteomes" id="UP000266745">
    <property type="component" value="Chromosome"/>
</dbReference>
<gene>
    <name evidence="11" type="primary">aroC</name>
    <name evidence="13" type="ORF">SU86_003350</name>
</gene>
<dbReference type="GO" id="GO:0009073">
    <property type="term" value="P:aromatic amino acid family biosynthetic process"/>
    <property type="evidence" value="ECO:0007669"/>
    <property type="project" value="UniProtKB-KW"/>
</dbReference>
<evidence type="ECO:0000256" key="3">
    <source>
        <dbReference type="ARBA" id="ARBA00013036"/>
    </source>
</evidence>
<keyword evidence="10 11" id="KW-0456">Lyase</keyword>
<evidence type="ECO:0000313" key="14">
    <source>
        <dbReference type="Proteomes" id="UP000266745"/>
    </source>
</evidence>
<keyword evidence="7 11" id="KW-0274">FAD</keyword>
<dbReference type="GO" id="GO:0005829">
    <property type="term" value="C:cytosol"/>
    <property type="evidence" value="ECO:0007669"/>
    <property type="project" value="TreeGrafter"/>
</dbReference>
<evidence type="ECO:0000256" key="8">
    <source>
        <dbReference type="ARBA" id="ARBA00022857"/>
    </source>
</evidence>
<evidence type="ECO:0000256" key="5">
    <source>
        <dbReference type="ARBA" id="ARBA00022630"/>
    </source>
</evidence>
<dbReference type="GeneID" id="24875426"/>
<keyword evidence="9 11" id="KW-0057">Aromatic amino acid biosynthesis</keyword>
<evidence type="ECO:0000256" key="12">
    <source>
        <dbReference type="RuleBase" id="RU000605"/>
    </source>
</evidence>
<proteinExistence type="inferred from homology"/>
<evidence type="ECO:0000256" key="1">
    <source>
        <dbReference type="ARBA" id="ARBA00005044"/>
    </source>
</evidence>
<dbReference type="PANTHER" id="PTHR21085:SF0">
    <property type="entry name" value="CHORISMATE SYNTHASE"/>
    <property type="match status" value="1"/>
</dbReference>
<keyword evidence="6 11" id="KW-0288">FMN</keyword>
<dbReference type="FunFam" id="3.60.150.10:FF:000002">
    <property type="entry name" value="Chorismate synthase"/>
    <property type="match status" value="1"/>
</dbReference>
<reference evidence="13 14" key="1">
    <citation type="journal article" date="2016" name="Sci. Rep.">
        <title>A novel ammonia-oxidizing archaeon from wastewater treatment plant: Its enrichment, physiological and genomic characteristics.</title>
        <authorList>
            <person name="Li Y."/>
            <person name="Ding K."/>
            <person name="Wen X."/>
            <person name="Zhang B."/>
            <person name="Shen B."/>
            <person name="Yang Y."/>
        </authorList>
    </citation>
    <scope>NUCLEOTIDE SEQUENCE [LARGE SCALE GENOMIC DNA]</scope>
    <source>
        <strain evidence="13 14">SAT1</strain>
    </source>
</reference>
<dbReference type="GO" id="GO:0009423">
    <property type="term" value="P:chorismate biosynthetic process"/>
    <property type="evidence" value="ECO:0007669"/>
    <property type="project" value="UniProtKB-UniRule"/>
</dbReference>
<dbReference type="SUPFAM" id="SSF103263">
    <property type="entry name" value="Chorismate synthase, AroC"/>
    <property type="match status" value="1"/>
</dbReference>
<sequence>MPGSSIGQRLVLTSFGESHGRCIGAVLDGCPAGLELEEKDVQKMLDQRKPGQSLVSTQRKEGDVVEILSGVFRGHTTGAPIAMIIWNKDQHSRDYENLVTKMRPGHSDYPALVKYNQYNDYRGGGRFSGRLTATHVMGGAIARKLLKQTLGVETNSYTIKIGKISMNEKFDQKMKSKIYQNEVRCPNQKTAEKMRASILAARKNGDSLGGVIESITTGVPVGLGEPIFSSLESDIAKAIYSIPSVKGVEFGSGFAGSELFGSQNNDPYVTKNGKVSTKTNNSGGILGGLSNGMPITMKVAFKPASSIAKKQSTIDIKTKKAAILQVQGRHDPCVVPRAPPVVDSLVSLVLADHALIGGFIKPVL</sequence>
<comment type="function">
    <text evidence="11">Catalyzes the anti-1,4-elimination of the C-3 phosphate and the C-6 proR hydrogen from 5-enolpyruvylshikimate-3-phosphate (EPSP) to yield chorismate, which is the branch point compound that serves as the starting substrate for the three terminal pathways of aromatic amino acid biosynthesis. This reaction introduces a second double bond into the aromatic ring system.</text>
</comment>
<organism evidence="13 14">
    <name type="scientific">Candidatus Nitrosotenuis cloacae</name>
    <dbReference type="NCBI Taxonomy" id="1603555"/>
    <lineage>
        <taxon>Archaea</taxon>
        <taxon>Nitrososphaerota</taxon>
        <taxon>Candidatus Nitrosotenuis</taxon>
    </lineage>
</organism>
<dbReference type="RefSeq" id="WP_048188334.1">
    <property type="nucleotide sequence ID" value="NZ_CP011097.1"/>
</dbReference>
<evidence type="ECO:0000256" key="11">
    <source>
        <dbReference type="HAMAP-Rule" id="MF_00300"/>
    </source>
</evidence>
<dbReference type="InterPro" id="IPR000453">
    <property type="entry name" value="Chorismate_synth"/>
</dbReference>
<dbReference type="Gene3D" id="3.60.150.10">
    <property type="entry name" value="Chorismate synthase AroC"/>
    <property type="match status" value="1"/>
</dbReference>
<feature type="binding site" evidence="11">
    <location>
        <position position="287"/>
    </location>
    <ligand>
        <name>FMN</name>
        <dbReference type="ChEBI" id="CHEBI:58210"/>
    </ligand>
</feature>
<protein>
    <recommendedName>
        <fullName evidence="3 11">Chorismate synthase</fullName>
        <shortName evidence="11">CS</shortName>
        <ecNumber evidence="3 11">4.2.3.5</ecNumber>
    </recommendedName>
    <alternativeName>
        <fullName evidence="11">5-enolpyruvylshikimate-3-phosphate phospholyase</fullName>
    </alternativeName>
</protein>
<dbReference type="PIRSF" id="PIRSF001456">
    <property type="entry name" value="Chorismate_synth"/>
    <property type="match status" value="1"/>
</dbReference>
<dbReference type="AlphaFoldDB" id="A0A3G1B497"/>